<feature type="region of interest" description="Disordered" evidence="2">
    <location>
        <begin position="388"/>
        <end position="409"/>
    </location>
</feature>
<dbReference type="SUPFAM" id="SSF50630">
    <property type="entry name" value="Acid proteases"/>
    <property type="match status" value="1"/>
</dbReference>
<organism evidence="4 5">
    <name type="scientific">Operophtera brumata</name>
    <name type="common">Winter moth</name>
    <name type="synonym">Phalaena brumata</name>
    <dbReference type="NCBI Taxonomy" id="104452"/>
    <lineage>
        <taxon>Eukaryota</taxon>
        <taxon>Metazoa</taxon>
        <taxon>Ecdysozoa</taxon>
        <taxon>Arthropoda</taxon>
        <taxon>Hexapoda</taxon>
        <taxon>Insecta</taxon>
        <taxon>Pterygota</taxon>
        <taxon>Neoptera</taxon>
        <taxon>Endopterygota</taxon>
        <taxon>Lepidoptera</taxon>
        <taxon>Glossata</taxon>
        <taxon>Ditrysia</taxon>
        <taxon>Geometroidea</taxon>
        <taxon>Geometridae</taxon>
        <taxon>Larentiinae</taxon>
        <taxon>Operophtera</taxon>
    </lineage>
</organism>
<dbReference type="InterPro" id="IPR001995">
    <property type="entry name" value="Peptidase_A2_cat"/>
</dbReference>
<dbReference type="Pfam" id="PF13650">
    <property type="entry name" value="Asp_protease_2"/>
    <property type="match status" value="1"/>
</dbReference>
<reference evidence="4 5" key="1">
    <citation type="journal article" date="2015" name="Genome Biol. Evol.">
        <title>The genome of winter moth (Operophtera brumata) provides a genomic perspective on sexual dimorphism and phenology.</title>
        <authorList>
            <person name="Derks M.F."/>
            <person name="Smit S."/>
            <person name="Salis L."/>
            <person name="Schijlen E."/>
            <person name="Bossers A."/>
            <person name="Mateman C."/>
            <person name="Pijl A.S."/>
            <person name="de Ridder D."/>
            <person name="Groenen M.A."/>
            <person name="Visser M.E."/>
            <person name="Megens H.J."/>
        </authorList>
    </citation>
    <scope>NUCLEOTIDE SEQUENCE [LARGE SCALE GENOMIC DNA]</scope>
    <source>
        <strain evidence="4">WM2013NL</strain>
        <tissue evidence="4">Head and thorax</tissue>
    </source>
</reference>
<dbReference type="InterPro" id="IPR021109">
    <property type="entry name" value="Peptidase_aspartic_dom_sf"/>
</dbReference>
<dbReference type="Gene3D" id="2.40.70.10">
    <property type="entry name" value="Acid Proteases"/>
    <property type="match status" value="1"/>
</dbReference>
<evidence type="ECO:0000313" key="4">
    <source>
        <dbReference type="EMBL" id="KOB74176.1"/>
    </source>
</evidence>
<dbReference type="PANTHER" id="PTHR47331">
    <property type="entry name" value="PHD-TYPE DOMAIN-CONTAINING PROTEIN"/>
    <property type="match status" value="1"/>
</dbReference>
<keyword evidence="5" id="KW-1185">Reference proteome</keyword>
<dbReference type="PROSITE" id="PS50175">
    <property type="entry name" value="ASP_PROT_RETROV"/>
    <property type="match status" value="1"/>
</dbReference>
<evidence type="ECO:0000313" key="5">
    <source>
        <dbReference type="Proteomes" id="UP000037510"/>
    </source>
</evidence>
<dbReference type="PANTHER" id="PTHR47331:SF5">
    <property type="entry name" value="RIBONUCLEASE H"/>
    <property type="match status" value="1"/>
</dbReference>
<name>A0A0L7LG65_OPEBR</name>
<evidence type="ECO:0000259" key="3">
    <source>
        <dbReference type="PROSITE" id="PS50175"/>
    </source>
</evidence>
<dbReference type="Proteomes" id="UP000037510">
    <property type="component" value="Unassembled WGS sequence"/>
</dbReference>
<dbReference type="InterPro" id="IPR005312">
    <property type="entry name" value="DUF1759"/>
</dbReference>
<gene>
    <name evidence="4" type="ORF">OBRU01_09585</name>
</gene>
<dbReference type="AlphaFoldDB" id="A0A0L7LG65"/>
<sequence>MESLIFLQEDVSMRIAKAKSNFKKSPRDRLSKDYVETKLKSLEQLWAQFLDNHRELLKTCNQTLLRASSYLDKDVYSETEDIYVECRCLFKAALSKYVSEPEQFSEYNSGNSKLNNAKLPKIIIPIFSGKYSEWTAFRDLYLSLVHNTDMESIHKMQYLKGLLSGEAEQLVRHISLADGNYMRCWNMLETRYNNKRYLCNTILKRLLAQPNASTETANFIRELLDTTSECLGALSSLGVDVTNWDIIIVYITALRLDHESRKQWELQSANSTELPTWKAFEEFLTNRFRALEFVDSGSNVNQSKPHHPRKSFHVADESNRNISCKYCKEPHRLAHCRNFLSVEVQARRGFVEKNNICFNCLGDNHRVHQCRSLMTCRVCQRRHHTYLHSTSTDSKAHRTESESSNTENVPGETAASVVCFASGGMVPSSQVLLATALVRAQSSNGDTRTIRALLDQGSQASFITEETAQYLGLKRTPVRGVVSGLGGSANVSSNSMVNITIKSIYDHNVTLNLNVYVLKSITTLLPSKEVVATNWVLGNIPLADPKYNIPNKIEILLGAAVYGQVVRDGVKKNAEGTLLAQNTTLGWILSGIVSNQENQEANLISMHSCVEDMQLKRLGELEADPITSRKIQLTDKEARSEKFIAEITARDQEGRYIARLPYRDTEKPDPKVENSKRIAESMMVSYLSALALGRCLTSNCTLSTAAFSTPPTSLTHTWTRPSLKKLSIATYSTGKV</sequence>
<dbReference type="CDD" id="cd00303">
    <property type="entry name" value="retropepsin_like"/>
    <property type="match status" value="1"/>
</dbReference>
<keyword evidence="1" id="KW-0378">Hydrolase</keyword>
<accession>A0A0L7LG65</accession>
<evidence type="ECO:0000256" key="2">
    <source>
        <dbReference type="SAM" id="MobiDB-lite"/>
    </source>
</evidence>
<dbReference type="STRING" id="104452.A0A0L7LG65"/>
<dbReference type="GO" id="GO:0004190">
    <property type="term" value="F:aspartic-type endopeptidase activity"/>
    <property type="evidence" value="ECO:0007669"/>
    <property type="project" value="InterPro"/>
</dbReference>
<dbReference type="GO" id="GO:0006508">
    <property type="term" value="P:proteolysis"/>
    <property type="evidence" value="ECO:0007669"/>
    <property type="project" value="InterPro"/>
</dbReference>
<protein>
    <recommendedName>
        <fullName evidence="3">Peptidase A2 domain-containing protein</fullName>
    </recommendedName>
</protein>
<evidence type="ECO:0000256" key="1">
    <source>
        <dbReference type="ARBA" id="ARBA00022801"/>
    </source>
</evidence>
<comment type="caution">
    <text evidence="4">The sequence shown here is derived from an EMBL/GenBank/DDBJ whole genome shotgun (WGS) entry which is preliminary data.</text>
</comment>
<feature type="domain" description="Peptidase A2" evidence="3">
    <location>
        <begin position="450"/>
        <end position="490"/>
    </location>
</feature>
<dbReference type="Pfam" id="PF03564">
    <property type="entry name" value="DUF1759"/>
    <property type="match status" value="1"/>
</dbReference>
<proteinExistence type="predicted"/>
<dbReference type="EMBL" id="JTDY01001331">
    <property type="protein sequence ID" value="KOB74176.1"/>
    <property type="molecule type" value="Genomic_DNA"/>
</dbReference>